<organism evidence="2 3">
    <name type="scientific">Cryomyces antarcticus</name>
    <dbReference type="NCBI Taxonomy" id="329879"/>
    <lineage>
        <taxon>Eukaryota</taxon>
        <taxon>Fungi</taxon>
        <taxon>Dikarya</taxon>
        <taxon>Ascomycota</taxon>
        <taxon>Pezizomycotina</taxon>
        <taxon>Dothideomycetes</taxon>
        <taxon>Dothideomycetes incertae sedis</taxon>
        <taxon>Cryomyces</taxon>
    </lineage>
</organism>
<reference evidence="2 3" key="1">
    <citation type="submission" date="2023-08" db="EMBL/GenBank/DDBJ databases">
        <title>Black Yeasts Isolated from many extreme environments.</title>
        <authorList>
            <person name="Coleine C."/>
            <person name="Stajich J.E."/>
            <person name="Selbmann L."/>
        </authorList>
    </citation>
    <scope>NUCLEOTIDE SEQUENCE [LARGE SCALE GENOMIC DNA]</scope>
    <source>
        <strain evidence="2 3">CCFEE 536</strain>
    </source>
</reference>
<dbReference type="EMBL" id="JAVRRA010008988">
    <property type="protein sequence ID" value="KAK5253499.1"/>
    <property type="molecule type" value="Genomic_DNA"/>
</dbReference>
<evidence type="ECO:0000313" key="3">
    <source>
        <dbReference type="Proteomes" id="UP001357485"/>
    </source>
</evidence>
<proteinExistence type="predicted"/>
<sequence>REEDVCVVAMTAGASEAKVVTCAIEALSFENDHIKLATSHSGYPEGPRRTPKDPKDPEYNFEPNWQTDHDTPAPGMQNGNLGPTSRPPKTFRTKDGHTRA</sequence>
<keyword evidence="3" id="KW-1185">Reference proteome</keyword>
<protein>
    <submittedName>
        <fullName evidence="2">Uncharacterized protein</fullName>
    </submittedName>
</protein>
<dbReference type="Proteomes" id="UP001357485">
    <property type="component" value="Unassembled WGS sequence"/>
</dbReference>
<feature type="compositionally biased region" description="Basic and acidic residues" evidence="1">
    <location>
        <begin position="46"/>
        <end position="58"/>
    </location>
</feature>
<accession>A0ABR0LWZ2</accession>
<comment type="caution">
    <text evidence="2">The sequence shown here is derived from an EMBL/GenBank/DDBJ whole genome shotgun (WGS) entry which is preliminary data.</text>
</comment>
<name>A0ABR0LWZ2_9PEZI</name>
<feature type="region of interest" description="Disordered" evidence="1">
    <location>
        <begin position="37"/>
        <end position="100"/>
    </location>
</feature>
<evidence type="ECO:0000256" key="1">
    <source>
        <dbReference type="SAM" id="MobiDB-lite"/>
    </source>
</evidence>
<evidence type="ECO:0000313" key="2">
    <source>
        <dbReference type="EMBL" id="KAK5253499.1"/>
    </source>
</evidence>
<gene>
    <name evidence="2" type="ORF">LTR16_005134</name>
</gene>
<feature type="non-terminal residue" evidence="2">
    <location>
        <position position="1"/>
    </location>
</feature>